<feature type="compositionally biased region" description="Basic and acidic residues" evidence="1">
    <location>
        <begin position="197"/>
        <end position="209"/>
    </location>
</feature>
<reference evidence="2 3" key="1">
    <citation type="submission" date="2019-11" db="EMBL/GenBank/DDBJ databases">
        <title>Whole genome sequence of Oryza granulata.</title>
        <authorList>
            <person name="Li W."/>
        </authorList>
    </citation>
    <scope>NUCLEOTIDE SEQUENCE [LARGE SCALE GENOMIC DNA]</scope>
    <source>
        <strain evidence="3">cv. Menghai</strain>
        <tissue evidence="2">Leaf</tissue>
    </source>
</reference>
<organism evidence="2 3">
    <name type="scientific">Oryza meyeriana var. granulata</name>
    <dbReference type="NCBI Taxonomy" id="110450"/>
    <lineage>
        <taxon>Eukaryota</taxon>
        <taxon>Viridiplantae</taxon>
        <taxon>Streptophyta</taxon>
        <taxon>Embryophyta</taxon>
        <taxon>Tracheophyta</taxon>
        <taxon>Spermatophyta</taxon>
        <taxon>Magnoliopsida</taxon>
        <taxon>Liliopsida</taxon>
        <taxon>Poales</taxon>
        <taxon>Poaceae</taxon>
        <taxon>BOP clade</taxon>
        <taxon>Oryzoideae</taxon>
        <taxon>Oryzeae</taxon>
        <taxon>Oryzinae</taxon>
        <taxon>Oryza</taxon>
        <taxon>Oryza meyeriana</taxon>
    </lineage>
</organism>
<proteinExistence type="predicted"/>
<feature type="region of interest" description="Disordered" evidence="1">
    <location>
        <begin position="191"/>
        <end position="247"/>
    </location>
</feature>
<dbReference type="Proteomes" id="UP000479710">
    <property type="component" value="Unassembled WGS sequence"/>
</dbReference>
<accession>A0A6G1E3X8</accession>
<name>A0A6G1E3X8_9ORYZ</name>
<gene>
    <name evidence="2" type="ORF">E2562_031656</name>
</gene>
<evidence type="ECO:0000256" key="1">
    <source>
        <dbReference type="SAM" id="MobiDB-lite"/>
    </source>
</evidence>
<dbReference type="AlphaFoldDB" id="A0A6G1E3X8"/>
<sequence length="275" mass="29459">MICAVPQLPRSLSIHAAASSLATLCLDPHRLELTVHAPPRSATPRAFLVPSHLDLCVDRKRKASGGGERGGKGETRGRRWWRKGRKPAVTVGVVVDPYVEGAAPAEEDVDAIENDDGVDVSITVAGGYVDDSVKILQLFGGQVAEAAALAAKRRPRIWRRRIGSHYRASPPQHSDSEASLSLASSRFSLSSSLSSSGHEHDDFPRHSLDSVDPNPRPRIRLIQAQGGGRPAGAQQGRQCDGQHRGGGGVGVLIRIGEEYKVEGTRRCGPTAMQQL</sequence>
<comment type="caution">
    <text evidence="2">The sequence shown here is derived from an EMBL/GenBank/DDBJ whole genome shotgun (WGS) entry which is preliminary data.</text>
</comment>
<keyword evidence="3" id="KW-1185">Reference proteome</keyword>
<evidence type="ECO:0000313" key="3">
    <source>
        <dbReference type="Proteomes" id="UP000479710"/>
    </source>
</evidence>
<protein>
    <submittedName>
        <fullName evidence="2">Uncharacterized protein</fullName>
    </submittedName>
</protein>
<dbReference type="EMBL" id="SPHZ02000005">
    <property type="protein sequence ID" value="KAF0919795.1"/>
    <property type="molecule type" value="Genomic_DNA"/>
</dbReference>
<evidence type="ECO:0000313" key="2">
    <source>
        <dbReference type="EMBL" id="KAF0919795.1"/>
    </source>
</evidence>